<comment type="caution">
    <text evidence="2">The sequence shown here is derived from an EMBL/GenBank/DDBJ whole genome shotgun (WGS) entry which is preliminary data.</text>
</comment>
<dbReference type="Proteomes" id="UP000321933">
    <property type="component" value="Unassembled WGS sequence"/>
</dbReference>
<proteinExistence type="predicted"/>
<feature type="transmembrane region" description="Helical" evidence="1">
    <location>
        <begin position="92"/>
        <end position="113"/>
    </location>
</feature>
<evidence type="ECO:0000256" key="1">
    <source>
        <dbReference type="SAM" id="Phobius"/>
    </source>
</evidence>
<sequence length="258" mass="28497">MLSDFDKQRLQAGFDGELTSTEWRQLQDEFRDSAEAREWLAELESLRSALAGAPEVPVPKDLAAAIKARIPASEGNVRRVDFAAPRNTARPLWGGLALAASLVVAVGVGMQFWGVAELGTDSQLRSRMTGTLLDAAAMEAQRHWQWQGMDARALLVRDNTGLVLELELDAQPAADLVLSLDGEQWRWRQDVAGRRQSDAKRPAAEMRLAVAGEERYRLEIEPDTRDGVAAQGTLPAPRIHVRMERDGHSLDRGTIEPD</sequence>
<protein>
    <submittedName>
        <fullName evidence="2">DUF3379 domain-containing protein</fullName>
    </submittedName>
</protein>
<gene>
    <name evidence="2" type="ORF">FVW59_00480</name>
</gene>
<dbReference type="OrthoDB" id="5730528at2"/>
<organism evidence="2 3">
    <name type="scientific">Parahaliea aestuarii</name>
    <dbReference type="NCBI Taxonomy" id="1852021"/>
    <lineage>
        <taxon>Bacteria</taxon>
        <taxon>Pseudomonadati</taxon>
        <taxon>Pseudomonadota</taxon>
        <taxon>Gammaproteobacteria</taxon>
        <taxon>Cellvibrionales</taxon>
        <taxon>Halieaceae</taxon>
        <taxon>Parahaliea</taxon>
    </lineage>
</organism>
<dbReference type="AlphaFoldDB" id="A0A5C9A5K0"/>
<evidence type="ECO:0000313" key="3">
    <source>
        <dbReference type="Proteomes" id="UP000321933"/>
    </source>
</evidence>
<keyword evidence="1" id="KW-1133">Transmembrane helix</keyword>
<keyword evidence="1" id="KW-0472">Membrane</keyword>
<name>A0A5C9A5K0_9GAMM</name>
<reference evidence="2 3" key="1">
    <citation type="submission" date="2019-08" db="EMBL/GenBank/DDBJ databases">
        <title>Parahaliea maris sp. nov., isolated from the surface seawater.</title>
        <authorList>
            <person name="Liu Y."/>
        </authorList>
    </citation>
    <scope>NUCLEOTIDE SEQUENCE [LARGE SCALE GENOMIC DNA]</scope>
    <source>
        <strain evidence="2 3">S2-26</strain>
    </source>
</reference>
<dbReference type="RefSeq" id="WP_148062287.1">
    <property type="nucleotide sequence ID" value="NZ_VRYZ01000001.1"/>
</dbReference>
<keyword evidence="3" id="KW-1185">Reference proteome</keyword>
<accession>A0A5C9A5K0</accession>
<evidence type="ECO:0000313" key="2">
    <source>
        <dbReference type="EMBL" id="TXS94431.1"/>
    </source>
</evidence>
<keyword evidence="1" id="KW-0812">Transmembrane</keyword>
<dbReference type="EMBL" id="VRYZ01000001">
    <property type="protein sequence ID" value="TXS94431.1"/>
    <property type="molecule type" value="Genomic_DNA"/>
</dbReference>